<feature type="region of interest" description="Disordered" evidence="5">
    <location>
        <begin position="801"/>
        <end position="838"/>
    </location>
</feature>
<dbReference type="EMBL" id="QPHM01000001">
    <property type="protein sequence ID" value="RCU48696.1"/>
    <property type="molecule type" value="Genomic_DNA"/>
</dbReference>
<proteinExistence type="predicted"/>
<keyword evidence="1" id="KW-0547">Nucleotide-binding</keyword>
<dbReference type="PROSITE" id="PS51194">
    <property type="entry name" value="HELICASE_CTER"/>
    <property type="match status" value="1"/>
</dbReference>
<dbReference type="GO" id="GO:0004386">
    <property type="term" value="F:helicase activity"/>
    <property type="evidence" value="ECO:0007669"/>
    <property type="project" value="UniProtKB-KW"/>
</dbReference>
<dbReference type="InterPro" id="IPR006935">
    <property type="entry name" value="Helicase/UvrB_N"/>
</dbReference>
<evidence type="ECO:0000313" key="8">
    <source>
        <dbReference type="EMBL" id="RCU48696.1"/>
    </source>
</evidence>
<dbReference type="InterPro" id="IPR014001">
    <property type="entry name" value="Helicase_ATP-bd"/>
</dbReference>
<keyword evidence="8" id="KW-0255">Endonuclease</keyword>
<dbReference type="GO" id="GO:0016787">
    <property type="term" value="F:hydrolase activity"/>
    <property type="evidence" value="ECO:0007669"/>
    <property type="project" value="UniProtKB-KW"/>
</dbReference>
<keyword evidence="4" id="KW-0067">ATP-binding</keyword>
<feature type="compositionally biased region" description="Basic and acidic residues" evidence="5">
    <location>
        <begin position="801"/>
        <end position="819"/>
    </location>
</feature>
<dbReference type="AlphaFoldDB" id="A0A368NEQ8"/>
<dbReference type="PROSITE" id="PS51192">
    <property type="entry name" value="HELICASE_ATP_BIND_1"/>
    <property type="match status" value="1"/>
</dbReference>
<evidence type="ECO:0000256" key="3">
    <source>
        <dbReference type="ARBA" id="ARBA00022806"/>
    </source>
</evidence>
<evidence type="ECO:0000256" key="4">
    <source>
        <dbReference type="ARBA" id="ARBA00022840"/>
    </source>
</evidence>
<dbReference type="InterPro" id="IPR027417">
    <property type="entry name" value="P-loop_NTPase"/>
</dbReference>
<evidence type="ECO:0000259" key="7">
    <source>
        <dbReference type="PROSITE" id="PS51194"/>
    </source>
</evidence>
<feature type="region of interest" description="Disordered" evidence="5">
    <location>
        <begin position="902"/>
        <end position="921"/>
    </location>
</feature>
<evidence type="ECO:0000259" key="6">
    <source>
        <dbReference type="PROSITE" id="PS51192"/>
    </source>
</evidence>
<evidence type="ECO:0000313" key="9">
    <source>
        <dbReference type="Proteomes" id="UP000252189"/>
    </source>
</evidence>
<dbReference type="GO" id="GO:0005524">
    <property type="term" value="F:ATP binding"/>
    <property type="evidence" value="ECO:0007669"/>
    <property type="project" value="UniProtKB-KW"/>
</dbReference>
<feature type="compositionally biased region" description="Basic and acidic residues" evidence="5">
    <location>
        <begin position="828"/>
        <end position="838"/>
    </location>
</feature>
<reference evidence="8 9" key="1">
    <citation type="submission" date="2018-07" db="EMBL/GenBank/DDBJ databases">
        <title>Genome sequences of Haloplanus salinus JCM 18368T.</title>
        <authorList>
            <person name="Kim Y.B."/>
            <person name="Roh S.W."/>
        </authorList>
    </citation>
    <scope>NUCLEOTIDE SEQUENCE [LARGE SCALE GENOMIC DNA]</scope>
    <source>
        <strain evidence="8 9">JCM 18368</strain>
    </source>
</reference>
<dbReference type="InterPro" id="IPR001650">
    <property type="entry name" value="Helicase_C-like"/>
</dbReference>
<keyword evidence="2" id="KW-0378">Hydrolase</keyword>
<comment type="caution">
    <text evidence="8">The sequence shown here is derived from an EMBL/GenBank/DDBJ whole genome shotgun (WGS) entry which is preliminary data.</text>
</comment>
<dbReference type="PANTHER" id="PTHR11274">
    <property type="entry name" value="RAD25/XP-B DNA REPAIR HELICASE"/>
    <property type="match status" value="1"/>
</dbReference>
<gene>
    <name evidence="8" type="ORF">DU504_12830</name>
</gene>
<dbReference type="SMART" id="SM00490">
    <property type="entry name" value="HELICc"/>
    <property type="match status" value="1"/>
</dbReference>
<evidence type="ECO:0000256" key="2">
    <source>
        <dbReference type="ARBA" id="ARBA00022801"/>
    </source>
</evidence>
<dbReference type="GO" id="GO:0004519">
    <property type="term" value="F:endonuclease activity"/>
    <property type="evidence" value="ECO:0007669"/>
    <property type="project" value="UniProtKB-KW"/>
</dbReference>
<feature type="domain" description="Helicase C-terminal" evidence="7">
    <location>
        <begin position="606"/>
        <end position="778"/>
    </location>
</feature>
<accession>A0A368NEQ8</accession>
<evidence type="ECO:0000256" key="5">
    <source>
        <dbReference type="SAM" id="MobiDB-lite"/>
    </source>
</evidence>
<evidence type="ECO:0000256" key="1">
    <source>
        <dbReference type="ARBA" id="ARBA00022741"/>
    </source>
</evidence>
<dbReference type="PANTHER" id="PTHR11274:SF0">
    <property type="entry name" value="GENERAL TRANSCRIPTION AND DNA REPAIR FACTOR IIH HELICASE SUBUNIT XPB"/>
    <property type="match status" value="1"/>
</dbReference>
<dbReference type="Pfam" id="PF04851">
    <property type="entry name" value="ResIII"/>
    <property type="match status" value="1"/>
</dbReference>
<keyword evidence="8" id="KW-0540">Nuclease</keyword>
<keyword evidence="9" id="KW-1185">Reference proteome</keyword>
<feature type="domain" description="Helicase ATP-binding" evidence="6">
    <location>
        <begin position="311"/>
        <end position="472"/>
    </location>
</feature>
<dbReference type="Proteomes" id="UP000252189">
    <property type="component" value="Unassembled WGS sequence"/>
</dbReference>
<name>A0A368NEQ8_9EURY</name>
<dbReference type="GO" id="GO:0140097">
    <property type="term" value="F:catalytic activity, acting on DNA"/>
    <property type="evidence" value="ECO:0007669"/>
    <property type="project" value="UniProtKB-ARBA"/>
</dbReference>
<dbReference type="Gene3D" id="3.40.50.300">
    <property type="entry name" value="P-loop containing nucleotide triphosphate hydrolases"/>
    <property type="match status" value="2"/>
</dbReference>
<dbReference type="SMART" id="SM00487">
    <property type="entry name" value="DEXDc"/>
    <property type="match status" value="1"/>
</dbReference>
<dbReference type="SUPFAM" id="SSF52540">
    <property type="entry name" value="P-loop containing nucleoside triphosphate hydrolases"/>
    <property type="match status" value="2"/>
</dbReference>
<organism evidence="8 9">
    <name type="scientific">Haloplanus salinus</name>
    <dbReference type="NCBI Taxonomy" id="1126245"/>
    <lineage>
        <taxon>Archaea</taxon>
        <taxon>Methanobacteriati</taxon>
        <taxon>Methanobacteriota</taxon>
        <taxon>Stenosarchaea group</taxon>
        <taxon>Halobacteria</taxon>
        <taxon>Halobacteriales</taxon>
        <taxon>Haloferacaceae</taxon>
        <taxon>Haloplanus</taxon>
    </lineage>
</organism>
<sequence>MRRIVSTYCQLGVLRQRSDDTISVWQFARDWQANEIDFETFFWYAIKRTWVLNGEFPEGIDGLRSIHRILRNSDEALKRGEIQQILADDHDYEFNDQGIRGYPTLLARLGAASQMEGGYVATEPTDRWQDRLRNADLLPTFERWLKREGAHVEPPSDRVKRDLAKYYLYRESGGHGKHRQLFDTFRRDYLKTAAYENDVSKPTIRRSEKYVEAENRQKNLREEIQKRFPSFTGNDLSGLSTDILERIANAADVSEAFRIKTSAGAGLSRADFERWAGADRSAYTFPDEFELYDWQREAADRWFESRSETSGSNGRSAESGIARVVTGAGKTVMALDVVRRWLDNHLDGVVTILVPTKVLMHQWLGELVEKLNVPADDVGWAGGGHKDRFGDGRRILVSIVNSAVQDDFLRETLEADDPDEHLLVADECHRYTGDTFSNVFDYRRTASLGLSATPLSNPEDDERSAKDEMLLNELGEIYYELTYDEAIERNLIPEFRVKYVGFDLTDAERTTYEQLTENVVDAVSDIETRYGNRLYELNGSFAQKLQTISSSTDDPTPAISDFFRYTQQRRTLIADAIGRQAITLSLLQETIEESQKSIVFQERIEQLERMVAPAESRGRNYRTGGVSEEYGSRQRLYEQYPGLEKADKALENLFFDADYRPVMYHSGHRSDAWNDFAVEWFGDNGFANVMLSVKALIEGVDVPSADVGIVRVSSGSVRQRIQTLGRVLRTGDDPTDSSELYVLYARDTVDEKIFREYDWDDQLSMAGVSHLTWDPDGDWEAGDWNPKTPFWECVREATADEIPEPRTERPIPDVEDLSRGDPYPGPREGYRFSVDSDGRPFEKTAEGRKYIQHDVAEDIAEYVHRRKGGGTVIVNTANHAMMINDEGAIYLGVVNTDEFDYDEDESSVIDEPDDDELEGLL</sequence>
<keyword evidence="3" id="KW-0347">Helicase</keyword>
<protein>
    <submittedName>
        <fullName evidence="8">Restriction endonuclease subunit R</fullName>
    </submittedName>
</protein>
<dbReference type="InterPro" id="IPR050615">
    <property type="entry name" value="ATP-dep_DNA_Helicase"/>
</dbReference>
<dbReference type="GO" id="GO:0003677">
    <property type="term" value="F:DNA binding"/>
    <property type="evidence" value="ECO:0007669"/>
    <property type="project" value="InterPro"/>
</dbReference>